<dbReference type="InterPro" id="IPR036614">
    <property type="entry name" value="RusA-like_sf"/>
</dbReference>
<organism evidence="1 2">
    <name type="scientific">Paenibacillus urinalis</name>
    <dbReference type="NCBI Taxonomy" id="521520"/>
    <lineage>
        <taxon>Bacteria</taxon>
        <taxon>Bacillati</taxon>
        <taxon>Bacillota</taxon>
        <taxon>Bacilli</taxon>
        <taxon>Bacillales</taxon>
        <taxon>Paenibacillaceae</taxon>
        <taxon>Paenibacillus</taxon>
    </lineage>
</organism>
<accession>A0ABY7XHH1</accession>
<name>A0ABY7XHH1_9BACL</name>
<dbReference type="Gene3D" id="3.30.1330.70">
    <property type="entry name" value="Holliday junction resolvase RusA"/>
    <property type="match status" value="1"/>
</dbReference>
<evidence type="ECO:0000313" key="2">
    <source>
        <dbReference type="Proteomes" id="UP001221519"/>
    </source>
</evidence>
<protein>
    <submittedName>
        <fullName evidence="1">RusA family crossover junction endodeoxyribonuclease</fullName>
    </submittedName>
</protein>
<dbReference type="InterPro" id="IPR008822">
    <property type="entry name" value="Endonuclease_RusA-like"/>
</dbReference>
<evidence type="ECO:0000313" key="1">
    <source>
        <dbReference type="EMBL" id="WDI05053.1"/>
    </source>
</evidence>
<dbReference type="EMBL" id="CP118109">
    <property type="protein sequence ID" value="WDI05053.1"/>
    <property type="molecule type" value="Genomic_DNA"/>
</dbReference>
<dbReference type="RefSeq" id="WP_274338663.1">
    <property type="nucleotide sequence ID" value="NZ_CP118109.1"/>
</dbReference>
<reference evidence="1 2" key="1">
    <citation type="submission" date="2023-02" db="EMBL/GenBank/DDBJ databases">
        <title>Pathogen: clinical or host-associated sample.</title>
        <authorList>
            <person name="Hergert J."/>
            <person name="Casey R."/>
            <person name="Wagner J."/>
            <person name="Young E.L."/>
            <person name="Oakeson K.F."/>
        </authorList>
    </citation>
    <scope>NUCLEOTIDE SEQUENCE [LARGE SCALE GENOMIC DNA]</scope>
    <source>
        <strain evidence="1 2">2022CK-00829</strain>
        <plasmid evidence="1 2">unnamed1</plasmid>
    </source>
</reference>
<proteinExistence type="predicted"/>
<geneLocation type="plasmid" evidence="1 2">
    <name>unnamed1</name>
</geneLocation>
<sequence>METLILPMMMFGSYKSYEKEKDPVTGRWKIKKELNGKGKLKPVKKVYTHVEALGDPGFYPSVNHIYENTGRGGKKLTKPAEDLFEKWHALAYAWSLKNDWKMTTKDKVVLELTAYFPDEKKRDTHNVFKLMMDALEGVIYKNDHYALPRVKDFHYLEKDSGIQPYFELRIFRKADEIDLEDVRKEYEEATRSAS</sequence>
<keyword evidence="2" id="KW-1185">Reference proteome</keyword>
<dbReference type="Proteomes" id="UP001221519">
    <property type="component" value="Plasmid unnamed1"/>
</dbReference>
<keyword evidence="1" id="KW-0614">Plasmid</keyword>
<gene>
    <name evidence="1" type="ORF">PUW25_26145</name>
</gene>
<dbReference type="SUPFAM" id="SSF103084">
    <property type="entry name" value="Holliday junction resolvase RusA"/>
    <property type="match status" value="1"/>
</dbReference>
<dbReference type="Pfam" id="PF05866">
    <property type="entry name" value="RusA"/>
    <property type="match status" value="1"/>
</dbReference>